<sequence>MMMGWAWPPSTRSCGWKRTGTDWNVWLVLTADGGWIVPVRLRPATMAKLPALPVEASEDPLVVMTFEVTSVEPTLLLSALDEIENTGPLRLLVVVMAVDVSVETP</sequence>
<accession>A0A8D8HEK0</accession>
<name>A0A8D8HEK0_CULPI</name>
<dbReference type="EMBL" id="HBUE01313628">
    <property type="protein sequence ID" value="CAG6584624.1"/>
    <property type="molecule type" value="Transcribed_RNA"/>
</dbReference>
<dbReference type="AlphaFoldDB" id="A0A8D8HEK0"/>
<proteinExistence type="predicted"/>
<evidence type="ECO:0000313" key="1">
    <source>
        <dbReference type="EMBL" id="CAG6532752.1"/>
    </source>
</evidence>
<protein>
    <submittedName>
        <fullName evidence="1">(northern house mosquito) hypothetical protein</fullName>
    </submittedName>
</protein>
<organism evidence="1">
    <name type="scientific">Culex pipiens</name>
    <name type="common">House mosquito</name>
    <dbReference type="NCBI Taxonomy" id="7175"/>
    <lineage>
        <taxon>Eukaryota</taxon>
        <taxon>Metazoa</taxon>
        <taxon>Ecdysozoa</taxon>
        <taxon>Arthropoda</taxon>
        <taxon>Hexapoda</taxon>
        <taxon>Insecta</taxon>
        <taxon>Pterygota</taxon>
        <taxon>Neoptera</taxon>
        <taxon>Endopterygota</taxon>
        <taxon>Diptera</taxon>
        <taxon>Nematocera</taxon>
        <taxon>Culicoidea</taxon>
        <taxon>Culicidae</taxon>
        <taxon>Culicinae</taxon>
        <taxon>Culicini</taxon>
        <taxon>Culex</taxon>
        <taxon>Culex</taxon>
    </lineage>
</organism>
<dbReference type="EMBL" id="HBUE01207322">
    <property type="protein sequence ID" value="CAG6532752.1"/>
    <property type="molecule type" value="Transcribed_RNA"/>
</dbReference>
<reference evidence="1" key="1">
    <citation type="submission" date="2021-05" db="EMBL/GenBank/DDBJ databases">
        <authorList>
            <person name="Alioto T."/>
            <person name="Alioto T."/>
            <person name="Gomez Garrido J."/>
        </authorList>
    </citation>
    <scope>NUCLEOTIDE SEQUENCE</scope>
</reference>